<evidence type="ECO:0000256" key="1">
    <source>
        <dbReference type="SAM" id="Phobius"/>
    </source>
</evidence>
<keyword evidence="1" id="KW-1133">Transmembrane helix</keyword>
<feature type="transmembrane region" description="Helical" evidence="1">
    <location>
        <begin position="28"/>
        <end position="46"/>
    </location>
</feature>
<protein>
    <submittedName>
        <fullName evidence="2">Uncharacterized protein</fullName>
    </submittedName>
</protein>
<dbReference type="RefSeq" id="WP_213120453.1">
    <property type="nucleotide sequence ID" value="NZ_JAGYPF010000005.1"/>
</dbReference>
<proteinExistence type="predicted"/>
<sequence length="82" mass="9402">MRSLFKRPHINMLQEELETVMEVMASDLFIYLDLFVFSLIFTLLLGPVFQSLVISILFLAGSYGLFSSVYFIISRLSDGDKN</sequence>
<dbReference type="AlphaFoldDB" id="A0A942YZB7"/>
<organism evidence="2 3">
    <name type="scientific">Neobacillus rhizophilus</name>
    <dbReference type="NCBI Taxonomy" id="2833579"/>
    <lineage>
        <taxon>Bacteria</taxon>
        <taxon>Bacillati</taxon>
        <taxon>Bacillota</taxon>
        <taxon>Bacilli</taxon>
        <taxon>Bacillales</taxon>
        <taxon>Bacillaceae</taxon>
        <taxon>Neobacillus</taxon>
    </lineage>
</organism>
<gene>
    <name evidence="2" type="ORF">KHA99_26385</name>
</gene>
<dbReference type="Proteomes" id="UP000679749">
    <property type="component" value="Unassembled WGS sequence"/>
</dbReference>
<evidence type="ECO:0000313" key="3">
    <source>
        <dbReference type="Proteomes" id="UP000679749"/>
    </source>
</evidence>
<evidence type="ECO:0000313" key="2">
    <source>
        <dbReference type="EMBL" id="MBS4215956.1"/>
    </source>
</evidence>
<keyword evidence="3" id="KW-1185">Reference proteome</keyword>
<accession>A0A942YZB7</accession>
<comment type="caution">
    <text evidence="2">The sequence shown here is derived from an EMBL/GenBank/DDBJ whole genome shotgun (WGS) entry which is preliminary data.</text>
</comment>
<reference evidence="2" key="1">
    <citation type="submission" date="2021-05" db="EMBL/GenBank/DDBJ databases">
        <title>Novel Bacillus species.</title>
        <authorList>
            <person name="Liu G."/>
        </authorList>
    </citation>
    <scope>NUCLEOTIDE SEQUENCE</scope>
    <source>
        <strain evidence="2">FJAT-49825</strain>
    </source>
</reference>
<feature type="transmembrane region" description="Helical" evidence="1">
    <location>
        <begin position="52"/>
        <end position="73"/>
    </location>
</feature>
<keyword evidence="1" id="KW-0812">Transmembrane</keyword>
<name>A0A942YZB7_9BACI</name>
<keyword evidence="1" id="KW-0472">Membrane</keyword>
<dbReference type="EMBL" id="JAGYPF010000005">
    <property type="protein sequence ID" value="MBS4215956.1"/>
    <property type="molecule type" value="Genomic_DNA"/>
</dbReference>